<dbReference type="SUPFAM" id="SSF54631">
    <property type="entry name" value="CBS-domain pair"/>
    <property type="match status" value="1"/>
</dbReference>
<dbReference type="InterPro" id="IPR050706">
    <property type="entry name" value="Cyclic-di-GMP_PDE-like"/>
</dbReference>
<protein>
    <submittedName>
        <fullName evidence="3">Diguanylate cyclase</fullName>
    </submittedName>
</protein>
<dbReference type="InterPro" id="IPR000160">
    <property type="entry name" value="GGDEF_dom"/>
</dbReference>
<dbReference type="InterPro" id="IPR046342">
    <property type="entry name" value="CBS_dom_sf"/>
</dbReference>
<evidence type="ECO:0000259" key="2">
    <source>
        <dbReference type="PROSITE" id="PS50887"/>
    </source>
</evidence>
<dbReference type="Pfam" id="PF00563">
    <property type="entry name" value="EAL"/>
    <property type="match status" value="1"/>
</dbReference>
<dbReference type="InterPro" id="IPR043128">
    <property type="entry name" value="Rev_trsase/Diguanyl_cyclase"/>
</dbReference>
<evidence type="ECO:0000259" key="1">
    <source>
        <dbReference type="PROSITE" id="PS50883"/>
    </source>
</evidence>
<reference evidence="3" key="2">
    <citation type="submission" date="2020-09" db="EMBL/GenBank/DDBJ databases">
        <authorList>
            <person name="Sun Q."/>
            <person name="Zhou Y."/>
        </authorList>
    </citation>
    <scope>NUCLEOTIDE SEQUENCE</scope>
    <source>
        <strain evidence="3">CGMCC 1.12426</strain>
    </source>
</reference>
<organism evidence="3 4">
    <name type="scientific">Roseibium aquae</name>
    <dbReference type="NCBI Taxonomy" id="1323746"/>
    <lineage>
        <taxon>Bacteria</taxon>
        <taxon>Pseudomonadati</taxon>
        <taxon>Pseudomonadota</taxon>
        <taxon>Alphaproteobacteria</taxon>
        <taxon>Hyphomicrobiales</taxon>
        <taxon>Stappiaceae</taxon>
        <taxon>Roseibium</taxon>
    </lineage>
</organism>
<dbReference type="RefSeq" id="WP_150495161.1">
    <property type="nucleotide sequence ID" value="NZ_BMFA01000002.1"/>
</dbReference>
<dbReference type="Gene3D" id="3.20.20.450">
    <property type="entry name" value="EAL domain"/>
    <property type="match status" value="1"/>
</dbReference>
<evidence type="ECO:0000313" key="3">
    <source>
        <dbReference type="EMBL" id="GGB37862.1"/>
    </source>
</evidence>
<dbReference type="InterPro" id="IPR035919">
    <property type="entry name" value="EAL_sf"/>
</dbReference>
<dbReference type="AlphaFoldDB" id="A0A916TAE0"/>
<dbReference type="PROSITE" id="PS50883">
    <property type="entry name" value="EAL"/>
    <property type="match status" value="1"/>
</dbReference>
<feature type="domain" description="GGDEF" evidence="2">
    <location>
        <begin position="444"/>
        <end position="585"/>
    </location>
</feature>
<dbReference type="SMART" id="SM00052">
    <property type="entry name" value="EAL"/>
    <property type="match status" value="1"/>
</dbReference>
<dbReference type="PANTHER" id="PTHR33121">
    <property type="entry name" value="CYCLIC DI-GMP PHOSPHODIESTERASE PDEF"/>
    <property type="match status" value="1"/>
</dbReference>
<dbReference type="OrthoDB" id="1673646at2"/>
<dbReference type="InterPro" id="IPR001633">
    <property type="entry name" value="EAL_dom"/>
</dbReference>
<dbReference type="SUPFAM" id="SSF55073">
    <property type="entry name" value="Nucleotide cyclase"/>
    <property type="match status" value="1"/>
</dbReference>
<dbReference type="InterPro" id="IPR029787">
    <property type="entry name" value="Nucleotide_cyclase"/>
</dbReference>
<dbReference type="PROSITE" id="PS50887">
    <property type="entry name" value="GGDEF"/>
    <property type="match status" value="1"/>
</dbReference>
<dbReference type="Gene3D" id="3.30.70.270">
    <property type="match status" value="1"/>
</dbReference>
<dbReference type="PANTHER" id="PTHR33121:SF76">
    <property type="entry name" value="SIGNALING PROTEIN"/>
    <property type="match status" value="1"/>
</dbReference>
<gene>
    <name evidence="3" type="ORF">GCM10011316_07420</name>
</gene>
<reference evidence="3" key="1">
    <citation type="journal article" date="2014" name="Int. J. Syst. Evol. Microbiol.">
        <title>Complete genome sequence of Corynebacterium casei LMG S-19264T (=DSM 44701T), isolated from a smear-ripened cheese.</title>
        <authorList>
            <consortium name="US DOE Joint Genome Institute (JGI-PGF)"/>
            <person name="Walter F."/>
            <person name="Albersmeier A."/>
            <person name="Kalinowski J."/>
            <person name="Ruckert C."/>
        </authorList>
    </citation>
    <scope>NUCLEOTIDE SEQUENCE</scope>
    <source>
        <strain evidence="3">CGMCC 1.12426</strain>
    </source>
</reference>
<feature type="domain" description="EAL" evidence="1">
    <location>
        <begin position="10"/>
        <end position="264"/>
    </location>
</feature>
<accession>A0A916TAE0</accession>
<proteinExistence type="predicted"/>
<dbReference type="GO" id="GO:0071111">
    <property type="term" value="F:cyclic-guanylate-specific phosphodiesterase activity"/>
    <property type="evidence" value="ECO:0007669"/>
    <property type="project" value="InterPro"/>
</dbReference>
<dbReference type="CDD" id="cd01948">
    <property type="entry name" value="EAL"/>
    <property type="match status" value="1"/>
</dbReference>
<dbReference type="EMBL" id="BMFA01000002">
    <property type="protein sequence ID" value="GGB37862.1"/>
    <property type="molecule type" value="Genomic_DNA"/>
</dbReference>
<evidence type="ECO:0000313" key="4">
    <source>
        <dbReference type="Proteomes" id="UP000605148"/>
    </source>
</evidence>
<dbReference type="Pfam" id="PF00571">
    <property type="entry name" value="CBS"/>
    <property type="match status" value="1"/>
</dbReference>
<name>A0A916TAE0_9HYPH</name>
<dbReference type="NCBIfam" id="TIGR00254">
    <property type="entry name" value="GGDEF"/>
    <property type="match status" value="1"/>
</dbReference>
<sequence length="607" mass="67735">MTAQPLAESHISGFPDGKSFLERSEGLLDYAFQPIVDADSGDTYGFEALLRNVGQMGFETPADIFDFAAKTGCLRQFELLLRKKAIVKYAALRDRGNTKLFLNVDTRLLSVDGYLLDETLRLLTVRGLKSSQIVLENSEADNVRDSEKLKHFARASRKLGFGLAMDDYGRGYSQLQSLYELEPDILKIDQFFIRDIQNNARKRHLVKTVVDMAHILGMRVVAEGVETLQEFSICREVGCDLIQGFLISPGVMDTQDLHTHYKLEIPAPKNPDLVSMTDREMVAKEVKQLVPLRDNARMQEVLTFLGAGRVNAFIPVVNASGEPRGIIREKDIKTFVYMPFGRDLLLNPVMSGSIGRFIHRCPIAGIGTPLDQLVGMIADEEDEAGGIIITNKGRYYGFLTTTALLKISNEARIRAAENQNPLTKLPGNASIIQYVQLHASTPDFERCFCYLDLDNFKPFNDVYGFATGDRALLLFSEIVKRFSARDDLFAGHIGGDDFFIGARGRTLKGTRELILELQEQFRHQAESLYDSNDRLNGYIQAQDRFGVERIFPLLRCSAAILHLPAGMSVDRKDIIGRQIAILKSEAKNAAIGIAEATFGQMANSKAN</sequence>
<dbReference type="InterPro" id="IPR000644">
    <property type="entry name" value="CBS_dom"/>
</dbReference>
<dbReference type="SUPFAM" id="SSF141868">
    <property type="entry name" value="EAL domain-like"/>
    <property type="match status" value="1"/>
</dbReference>
<comment type="caution">
    <text evidence="3">The sequence shown here is derived from an EMBL/GenBank/DDBJ whole genome shotgun (WGS) entry which is preliminary data.</text>
</comment>
<keyword evidence="4" id="KW-1185">Reference proteome</keyword>
<dbReference type="SMART" id="SM00267">
    <property type="entry name" value="GGDEF"/>
    <property type="match status" value="1"/>
</dbReference>
<dbReference type="CDD" id="cd01949">
    <property type="entry name" value="GGDEF"/>
    <property type="match status" value="1"/>
</dbReference>
<dbReference type="Pfam" id="PF00990">
    <property type="entry name" value="GGDEF"/>
    <property type="match status" value="1"/>
</dbReference>
<dbReference type="Proteomes" id="UP000605148">
    <property type="component" value="Unassembled WGS sequence"/>
</dbReference>